<sequence>MMSSRLNGFGFLAGQPHPDPKRKTLLFIHGAAQNSRFWEAQVSGLAPEFNTVALDLPGHCRSQGPLCTSVEEMASAVLEFMDGSGLPSVVPCGLSMGGGIVLQLLLDHPSRFPEAILANTGARLRVLPDILEAARSNYDAYQKALFHFVVPEPRRTPELKDALDMATETGNAAAVTDLTACDAFDVMDRLPEIRSRVLVLAAEKDISTPLKYGRLLSDKIPDASMKVIQGCGHFSPMESPEEFNNHIATFLA</sequence>
<dbReference type="PANTHER" id="PTHR43798">
    <property type="entry name" value="MONOACYLGLYCEROL LIPASE"/>
    <property type="match status" value="1"/>
</dbReference>
<dbReference type="InterPro" id="IPR029058">
    <property type="entry name" value="AB_hydrolase_fold"/>
</dbReference>
<keyword evidence="2" id="KW-0378">Hydrolase</keyword>
<dbReference type="RefSeq" id="WP_180142917.1">
    <property type="nucleotide sequence ID" value="NZ_CAADHO010000006.1"/>
</dbReference>
<dbReference type="EMBL" id="CAADHO010000006">
    <property type="protein sequence ID" value="VFQ45875.1"/>
    <property type="molecule type" value="Genomic_DNA"/>
</dbReference>
<evidence type="ECO:0000313" key="2">
    <source>
        <dbReference type="EMBL" id="VFQ45875.1"/>
    </source>
</evidence>
<dbReference type="Proteomes" id="UP000507962">
    <property type="component" value="Unassembled WGS sequence"/>
</dbReference>
<dbReference type="Gene3D" id="3.40.50.1820">
    <property type="entry name" value="alpha/beta hydrolase"/>
    <property type="match status" value="1"/>
</dbReference>
<accession>A0A4U8YNX6</accession>
<gene>
    <name evidence="2" type="ORF">MSL71_35380</name>
</gene>
<dbReference type="PANTHER" id="PTHR43798:SF33">
    <property type="entry name" value="HYDROLASE, PUTATIVE (AFU_ORTHOLOGUE AFUA_2G14860)-RELATED"/>
    <property type="match status" value="1"/>
</dbReference>
<dbReference type="AlphaFoldDB" id="A0A4U8YNX6"/>
<organism evidence="2 3">
    <name type="scientific">Desulfoluna butyratoxydans</name>
    <dbReference type="NCBI Taxonomy" id="231438"/>
    <lineage>
        <taxon>Bacteria</taxon>
        <taxon>Pseudomonadati</taxon>
        <taxon>Thermodesulfobacteriota</taxon>
        <taxon>Desulfobacteria</taxon>
        <taxon>Desulfobacterales</taxon>
        <taxon>Desulfolunaceae</taxon>
        <taxon>Desulfoluna</taxon>
    </lineage>
</organism>
<keyword evidence="3" id="KW-1185">Reference proteome</keyword>
<dbReference type="Pfam" id="PF12697">
    <property type="entry name" value="Abhydrolase_6"/>
    <property type="match status" value="1"/>
</dbReference>
<dbReference type="SUPFAM" id="SSF53474">
    <property type="entry name" value="alpha/beta-Hydrolases"/>
    <property type="match status" value="1"/>
</dbReference>
<proteinExistence type="predicted"/>
<reference evidence="2 3" key="1">
    <citation type="submission" date="2019-03" db="EMBL/GenBank/DDBJ databases">
        <authorList>
            <person name="Nijsse B."/>
        </authorList>
    </citation>
    <scope>NUCLEOTIDE SEQUENCE [LARGE SCALE GENOMIC DNA]</scope>
    <source>
        <strain evidence="2">Desulfoluna butyratoxydans MSL71</strain>
    </source>
</reference>
<dbReference type="PRINTS" id="PR00111">
    <property type="entry name" value="ABHYDROLASE"/>
</dbReference>
<evidence type="ECO:0000259" key="1">
    <source>
        <dbReference type="Pfam" id="PF12697"/>
    </source>
</evidence>
<dbReference type="GO" id="GO:0016787">
    <property type="term" value="F:hydrolase activity"/>
    <property type="evidence" value="ECO:0007669"/>
    <property type="project" value="UniProtKB-KW"/>
</dbReference>
<feature type="domain" description="AB hydrolase-1" evidence="1">
    <location>
        <begin position="25"/>
        <end position="244"/>
    </location>
</feature>
<dbReference type="GO" id="GO:0016020">
    <property type="term" value="C:membrane"/>
    <property type="evidence" value="ECO:0007669"/>
    <property type="project" value="TreeGrafter"/>
</dbReference>
<evidence type="ECO:0000313" key="3">
    <source>
        <dbReference type="Proteomes" id="UP000507962"/>
    </source>
</evidence>
<protein>
    <submittedName>
        <fullName evidence="2">Alpha/beta hydrolase fold</fullName>
    </submittedName>
</protein>
<name>A0A4U8YNX6_9BACT</name>
<dbReference type="InterPro" id="IPR000073">
    <property type="entry name" value="AB_hydrolase_1"/>
</dbReference>
<dbReference type="InterPro" id="IPR050266">
    <property type="entry name" value="AB_hydrolase_sf"/>
</dbReference>